<reference evidence="1 2" key="1">
    <citation type="submission" date="2017-08" db="EMBL/GenBank/DDBJ databases">
        <title>Mechanisms for carbon and nitrogen cycling indicate functional differentiation within the Candidate Phyla Radiation.</title>
        <authorList>
            <person name="Danczak R.E."/>
            <person name="Johnston M.D."/>
            <person name="Kenah C."/>
            <person name="Slattery M."/>
            <person name="Wrighton K.C."/>
            <person name="Wilkins M.J."/>
        </authorList>
    </citation>
    <scope>NUCLEOTIDE SEQUENCE [LARGE SCALE GENOMIC DNA]</scope>
    <source>
        <strain evidence="1">Gr01-1014_85</strain>
    </source>
</reference>
<evidence type="ECO:0000313" key="1">
    <source>
        <dbReference type="EMBL" id="TSC64954.1"/>
    </source>
</evidence>
<evidence type="ECO:0000313" key="2">
    <source>
        <dbReference type="Proteomes" id="UP000316253"/>
    </source>
</evidence>
<feature type="non-terminal residue" evidence="1">
    <location>
        <position position="60"/>
    </location>
</feature>
<dbReference type="AlphaFoldDB" id="A0A554J9C8"/>
<comment type="caution">
    <text evidence="1">The sequence shown here is derived from an EMBL/GenBank/DDBJ whole genome shotgun (WGS) entry which is preliminary data.</text>
</comment>
<proteinExistence type="predicted"/>
<sequence>MESYVNRILYIKSIEFDPSNDLEFKVVTLFSALNSEELKEFNVSLQEVLTVRNTLVHAHL</sequence>
<accession>A0A554J9C8</accession>
<gene>
    <name evidence="1" type="ORF">CEO22_646</name>
</gene>
<protein>
    <submittedName>
        <fullName evidence="1">Uncharacterized protein</fullName>
    </submittedName>
</protein>
<name>A0A554J9C8_9BACT</name>
<organism evidence="1 2">
    <name type="scientific">Candidatus Berkelbacteria bacterium Gr01-1014_85</name>
    <dbReference type="NCBI Taxonomy" id="2017150"/>
    <lineage>
        <taxon>Bacteria</taxon>
        <taxon>Candidatus Berkelbacteria</taxon>
    </lineage>
</organism>
<dbReference type="EMBL" id="VMFD01000074">
    <property type="protein sequence ID" value="TSC64954.1"/>
    <property type="molecule type" value="Genomic_DNA"/>
</dbReference>
<dbReference type="Proteomes" id="UP000316253">
    <property type="component" value="Unassembled WGS sequence"/>
</dbReference>